<protein>
    <submittedName>
        <fullName evidence="1">Uncharacterized protein</fullName>
    </submittedName>
</protein>
<sequence>MIPERNILWTKKIKLILLLAVSTVLHLTAGAQVMLPSFFGVQYKRSGVLAVTSIDNAPALGSFLISVKVNAQPSPSENGIVYNTTGSPTTANSKVTAGTGSGTYSFQATISNLSASVPSISRIYYIRPYLITSSGTTLYGSEYAFTFFDYYIGSLQSFTVPSNVDSLTMQAIGAQGGSLYSSGSPYTATGGYGAAMKGTFRVIPAESLDILVGSQGGTVTNYGSSSNASTPGGGGGAFIIRKSTNGNPVPLLVAGGGAGATWCAYNGVFTPANVFRYDGRPGLKDSVGAGSIYVDNPPEYNANYSGGSNGGGGQGMNSGGGGGFRGNGTAYSNKPTSTPYNAWGRAYPGTGGWNSVDGNCYGGYGGGGAGFNGPWT</sequence>
<comment type="caution">
    <text evidence="1">The sequence shown here is derived from an EMBL/GenBank/DDBJ whole genome shotgun (WGS) entry which is preliminary data.</text>
</comment>
<evidence type="ECO:0000313" key="2">
    <source>
        <dbReference type="Proteomes" id="UP000245647"/>
    </source>
</evidence>
<proteinExistence type="predicted"/>
<dbReference type="EMBL" id="QEAS01000002">
    <property type="protein sequence ID" value="PWG82262.1"/>
    <property type="molecule type" value="Genomic_DNA"/>
</dbReference>
<reference evidence="1 2" key="1">
    <citation type="submission" date="2018-04" db="EMBL/GenBank/DDBJ databases">
        <title>Pedobacter chongqingensis sp. nov., isolated from a rottenly hemp rope.</title>
        <authorList>
            <person name="Cai Y."/>
        </authorList>
    </citation>
    <scope>NUCLEOTIDE SEQUENCE [LARGE SCALE GENOMIC DNA]</scope>
    <source>
        <strain evidence="1 2">FJ4-8</strain>
    </source>
</reference>
<evidence type="ECO:0000313" key="1">
    <source>
        <dbReference type="EMBL" id="PWG82262.1"/>
    </source>
</evidence>
<gene>
    <name evidence="1" type="ORF">DDR33_02705</name>
</gene>
<dbReference type="AlphaFoldDB" id="A0A2U2PLW4"/>
<accession>A0A2U2PLW4</accession>
<organism evidence="1 2">
    <name type="scientific">Pararcticibacter amylolyticus</name>
    <dbReference type="NCBI Taxonomy" id="2173175"/>
    <lineage>
        <taxon>Bacteria</taxon>
        <taxon>Pseudomonadati</taxon>
        <taxon>Bacteroidota</taxon>
        <taxon>Sphingobacteriia</taxon>
        <taxon>Sphingobacteriales</taxon>
        <taxon>Sphingobacteriaceae</taxon>
        <taxon>Pararcticibacter</taxon>
    </lineage>
</organism>
<dbReference type="Proteomes" id="UP000245647">
    <property type="component" value="Unassembled WGS sequence"/>
</dbReference>
<feature type="non-terminal residue" evidence="1">
    <location>
        <position position="376"/>
    </location>
</feature>
<keyword evidence="2" id="KW-1185">Reference proteome</keyword>
<name>A0A2U2PLW4_9SPHI</name>